<reference evidence="2 3" key="1">
    <citation type="submission" date="2020-08" db="EMBL/GenBank/DDBJ databases">
        <title>Genomic Encyclopedia of Type Strains, Phase IV (KMG-IV): sequencing the most valuable type-strain genomes for metagenomic binning, comparative biology and taxonomic classification.</title>
        <authorList>
            <person name="Goeker M."/>
        </authorList>
    </citation>
    <scope>NUCLEOTIDE SEQUENCE [LARGE SCALE GENOMIC DNA]</scope>
    <source>
        <strain evidence="2 3">DSM 105434</strain>
    </source>
</reference>
<feature type="compositionally biased region" description="Low complexity" evidence="1">
    <location>
        <begin position="11"/>
        <end position="26"/>
    </location>
</feature>
<sequence length="72" mass="7619">MPVRPRSDMEPASQAAPRTAASTRRAPNQKLDLPRRGGGGVTGTPGGKKGERESQWMWAWGKASAGSLGRVC</sequence>
<proteinExistence type="predicted"/>
<name>A0ABR6MP13_9DEIO</name>
<evidence type="ECO:0000313" key="3">
    <source>
        <dbReference type="Proteomes" id="UP000536909"/>
    </source>
</evidence>
<dbReference type="Proteomes" id="UP000536909">
    <property type="component" value="Unassembled WGS sequence"/>
</dbReference>
<feature type="region of interest" description="Disordered" evidence="1">
    <location>
        <begin position="1"/>
        <end position="58"/>
    </location>
</feature>
<dbReference type="EMBL" id="JACHFV010000002">
    <property type="protein sequence ID" value="MBB5293677.1"/>
    <property type="molecule type" value="Genomic_DNA"/>
</dbReference>
<organism evidence="2 3">
    <name type="scientific">Deinococcus metallilatus</name>
    <dbReference type="NCBI Taxonomy" id="1211322"/>
    <lineage>
        <taxon>Bacteria</taxon>
        <taxon>Thermotogati</taxon>
        <taxon>Deinococcota</taxon>
        <taxon>Deinococci</taxon>
        <taxon>Deinococcales</taxon>
        <taxon>Deinococcaceae</taxon>
        <taxon>Deinococcus</taxon>
    </lineage>
</organism>
<accession>A0ABR6MP13</accession>
<protein>
    <submittedName>
        <fullName evidence="2">Uncharacterized protein</fullName>
    </submittedName>
</protein>
<feature type="compositionally biased region" description="Gly residues" evidence="1">
    <location>
        <begin position="36"/>
        <end position="47"/>
    </location>
</feature>
<evidence type="ECO:0000256" key="1">
    <source>
        <dbReference type="SAM" id="MobiDB-lite"/>
    </source>
</evidence>
<evidence type="ECO:0000313" key="2">
    <source>
        <dbReference type="EMBL" id="MBB5293677.1"/>
    </source>
</evidence>
<gene>
    <name evidence="2" type="ORF">HNQ10_000490</name>
</gene>
<keyword evidence="3" id="KW-1185">Reference proteome</keyword>
<comment type="caution">
    <text evidence="2">The sequence shown here is derived from an EMBL/GenBank/DDBJ whole genome shotgun (WGS) entry which is preliminary data.</text>
</comment>